<sequence length="182" mass="20593">MTDAQPAPTPAEPSRPGLDIERNRMLMVDYLENAWNRQDLEYAKRAVHPDVVFHDQIREGLPPGHEGMFQAMHRVFEAVPDFHVEITEMICERDLVTVVFHGSGTHTGTFMGYPATGRPVVFDSISIVRWSDEGQIIEGWQEADQMGMAQSIGMMPSGSMPKPMAYAMSFGTRLSDRLKRRR</sequence>
<dbReference type="InterPro" id="IPR009959">
    <property type="entry name" value="Cyclase_SnoaL-like"/>
</dbReference>
<dbReference type="InterPro" id="IPR032710">
    <property type="entry name" value="NTF2-like_dom_sf"/>
</dbReference>
<dbReference type="Pfam" id="PF07366">
    <property type="entry name" value="SnoaL"/>
    <property type="match status" value="1"/>
</dbReference>
<accession>M2YEW0</accession>
<dbReference type="AlphaFoldDB" id="M2YEW0"/>
<evidence type="ECO:0008006" key="3">
    <source>
        <dbReference type="Google" id="ProtNLM"/>
    </source>
</evidence>
<comment type="caution">
    <text evidence="1">The sequence shown here is derived from an EMBL/GenBank/DDBJ whole genome shotgun (WGS) entry which is preliminary data.</text>
</comment>
<evidence type="ECO:0000313" key="2">
    <source>
        <dbReference type="Proteomes" id="UP000009877"/>
    </source>
</evidence>
<proteinExistence type="predicted"/>
<keyword evidence="2" id="KW-1185">Reference proteome</keyword>
<dbReference type="SUPFAM" id="SSF54427">
    <property type="entry name" value="NTF2-like"/>
    <property type="match status" value="1"/>
</dbReference>
<dbReference type="GO" id="GO:0030638">
    <property type="term" value="P:polyketide metabolic process"/>
    <property type="evidence" value="ECO:0007669"/>
    <property type="project" value="InterPro"/>
</dbReference>
<reference evidence="1 2" key="1">
    <citation type="journal article" date="2014" name="Genome Announc.">
        <title>Draft Genome Sequence of Kocuria palustris PEL.</title>
        <authorList>
            <person name="Sharma G."/>
            <person name="Khatri I."/>
            <person name="Subramanian S."/>
        </authorList>
    </citation>
    <scope>NUCLEOTIDE SEQUENCE [LARGE SCALE GENOMIC DNA]</scope>
    <source>
        <strain evidence="1 2">PEL</strain>
    </source>
</reference>
<protein>
    <recommendedName>
        <fullName evidence="3">Ester cyclase</fullName>
    </recommendedName>
</protein>
<organism evidence="1 2">
    <name type="scientific">Kocuria palustris PEL</name>
    <dbReference type="NCBI Taxonomy" id="1236550"/>
    <lineage>
        <taxon>Bacteria</taxon>
        <taxon>Bacillati</taxon>
        <taxon>Actinomycetota</taxon>
        <taxon>Actinomycetes</taxon>
        <taxon>Micrococcales</taxon>
        <taxon>Micrococcaceae</taxon>
        <taxon>Kocuria</taxon>
    </lineage>
</organism>
<dbReference type="PANTHER" id="PTHR38436:SF1">
    <property type="entry name" value="ESTER CYCLASE"/>
    <property type="match status" value="1"/>
</dbReference>
<name>M2YEW0_9MICC</name>
<dbReference type="Gene3D" id="3.10.450.50">
    <property type="match status" value="1"/>
</dbReference>
<evidence type="ECO:0000313" key="1">
    <source>
        <dbReference type="EMBL" id="EME37075.1"/>
    </source>
</evidence>
<dbReference type="RefSeq" id="WP_006214254.1">
    <property type="nucleotide sequence ID" value="NZ_ANHZ02000006.1"/>
</dbReference>
<dbReference type="PANTHER" id="PTHR38436">
    <property type="entry name" value="POLYKETIDE CYCLASE SNOAL-LIKE DOMAIN"/>
    <property type="match status" value="1"/>
</dbReference>
<dbReference type="Proteomes" id="UP000009877">
    <property type="component" value="Unassembled WGS sequence"/>
</dbReference>
<gene>
    <name evidence="1" type="ORF">C884_02231</name>
</gene>
<dbReference type="EMBL" id="ANHZ02000006">
    <property type="protein sequence ID" value="EME37075.1"/>
    <property type="molecule type" value="Genomic_DNA"/>
</dbReference>